<dbReference type="OrthoDB" id="9790331at2"/>
<keyword evidence="4" id="KW-1185">Reference proteome</keyword>
<dbReference type="InterPro" id="IPR012349">
    <property type="entry name" value="Split_barrel_FMN-bd"/>
</dbReference>
<dbReference type="PATRIC" id="fig|540747.5.peg.3217"/>
<feature type="domain" description="Pyridoxamine 5'-phosphate oxidase N-terminal" evidence="1">
    <location>
        <begin position="30"/>
        <end position="149"/>
    </location>
</feature>
<dbReference type="SUPFAM" id="SSF50475">
    <property type="entry name" value="FMN-binding split barrel"/>
    <property type="match status" value="1"/>
</dbReference>
<dbReference type="EMBL" id="LAXI01000023">
    <property type="protein sequence ID" value="KRS15378.1"/>
    <property type="molecule type" value="Genomic_DNA"/>
</dbReference>
<evidence type="ECO:0000313" key="4">
    <source>
        <dbReference type="Proteomes" id="UP000051401"/>
    </source>
</evidence>
<dbReference type="AlphaFoldDB" id="A0A0T5P2J1"/>
<dbReference type="PANTHER" id="PTHR42815:SF2">
    <property type="entry name" value="FAD-BINDING, PUTATIVE (AFU_ORTHOLOGUE AFUA_6G07600)-RELATED"/>
    <property type="match status" value="1"/>
</dbReference>
<dbReference type="PANTHER" id="PTHR42815">
    <property type="entry name" value="FAD-BINDING, PUTATIVE (AFU_ORTHOLOGUE AFUA_6G07600)-RELATED"/>
    <property type="match status" value="1"/>
</dbReference>
<protein>
    <submittedName>
        <fullName evidence="2 3">Pyridoxamine 5'-phosphate oxidase</fullName>
    </submittedName>
</protein>
<dbReference type="EMBL" id="CP031598">
    <property type="protein sequence ID" value="QEW28716.1"/>
    <property type="molecule type" value="Genomic_DNA"/>
</dbReference>
<evidence type="ECO:0000313" key="2">
    <source>
        <dbReference type="EMBL" id="KRS15378.1"/>
    </source>
</evidence>
<accession>A0A0T5P2J1</accession>
<dbReference type="KEGG" id="rid:RIdsm_04555"/>
<dbReference type="Proteomes" id="UP000325785">
    <property type="component" value="Chromosome"/>
</dbReference>
<dbReference type="STRING" id="540747.SAMN04488031_11629"/>
<sequence>MRKIETVEALSALYEEAVPAAIVKVARRLTPLYREWIEGARFCILSTAGPEGVHGSPRGDDGPVVRVEDETTLMMPDWRGNNRLDCLKDIVEDGRVALLFLVPGSNTTVRVNGRAMLTDDEGLRQSFAHKSILPATVIVIEVAEVYTQCAKALLRSGLWARDDRDTVPTVGQILADMSDGEMGGAAYDRDYEKNAKPRMW</sequence>
<dbReference type="InterPro" id="IPR011576">
    <property type="entry name" value="Pyridox_Oxase_N"/>
</dbReference>
<reference evidence="2 4" key="1">
    <citation type="submission" date="2015-04" db="EMBL/GenBank/DDBJ databases">
        <title>The draft genome sequence of Roseovarius indicus B108T.</title>
        <authorList>
            <person name="Li G."/>
            <person name="Lai Q."/>
            <person name="Shao Z."/>
            <person name="Yan P."/>
        </authorList>
    </citation>
    <scope>NUCLEOTIDE SEQUENCE [LARGE SCALE GENOMIC DNA]</scope>
    <source>
        <strain evidence="2 4">B108</strain>
    </source>
</reference>
<reference evidence="3 5" key="2">
    <citation type="submission" date="2018-08" db="EMBL/GenBank/DDBJ databases">
        <title>Genetic Globetrotter - A new plasmid hitch-hiking vast phylogenetic and geographic distances.</title>
        <authorList>
            <person name="Vollmers J."/>
            <person name="Petersen J."/>
        </authorList>
    </citation>
    <scope>NUCLEOTIDE SEQUENCE [LARGE SCALE GENOMIC DNA]</scope>
    <source>
        <strain evidence="3 5">DSM 26383</strain>
    </source>
</reference>
<evidence type="ECO:0000259" key="1">
    <source>
        <dbReference type="Pfam" id="PF01243"/>
    </source>
</evidence>
<evidence type="ECO:0000313" key="5">
    <source>
        <dbReference type="Proteomes" id="UP000325785"/>
    </source>
</evidence>
<dbReference type="Proteomes" id="UP000051401">
    <property type="component" value="Unassembled WGS sequence"/>
</dbReference>
<dbReference type="RefSeq" id="WP_057820463.1">
    <property type="nucleotide sequence ID" value="NZ_CP031598.1"/>
</dbReference>
<name>A0A0T5P2J1_9RHOB</name>
<proteinExistence type="predicted"/>
<dbReference type="InterPro" id="IPR024029">
    <property type="entry name" value="Pyridox_Oxase_FMN-dep"/>
</dbReference>
<dbReference type="Pfam" id="PF01243">
    <property type="entry name" value="PNPOx_N"/>
    <property type="match status" value="1"/>
</dbReference>
<dbReference type="NCBIfam" id="TIGR04025">
    <property type="entry name" value="PPOX_FMN_DR2398"/>
    <property type="match status" value="1"/>
</dbReference>
<evidence type="ECO:0000313" key="3">
    <source>
        <dbReference type="EMBL" id="QEW28716.1"/>
    </source>
</evidence>
<organism evidence="2 4">
    <name type="scientific">Roseovarius indicus</name>
    <dbReference type="NCBI Taxonomy" id="540747"/>
    <lineage>
        <taxon>Bacteria</taxon>
        <taxon>Pseudomonadati</taxon>
        <taxon>Pseudomonadota</taxon>
        <taxon>Alphaproteobacteria</taxon>
        <taxon>Rhodobacterales</taxon>
        <taxon>Roseobacteraceae</taxon>
        <taxon>Roseovarius</taxon>
    </lineage>
</organism>
<gene>
    <name evidence="3" type="ORF">RIdsm_04555</name>
    <name evidence="2" type="ORF">XM52_24325</name>
</gene>
<dbReference type="Gene3D" id="2.30.110.10">
    <property type="entry name" value="Electron Transport, Fmn-binding Protein, Chain A"/>
    <property type="match status" value="1"/>
</dbReference>